<reference evidence="1" key="1">
    <citation type="submission" date="2022-07" db="EMBL/GenBank/DDBJ databases">
        <title>Phylogenomic reconstructions and comparative analyses of Kickxellomycotina fungi.</title>
        <authorList>
            <person name="Reynolds N.K."/>
            <person name="Stajich J.E."/>
            <person name="Barry K."/>
            <person name="Grigoriev I.V."/>
            <person name="Crous P."/>
            <person name="Smith M.E."/>
        </authorList>
    </citation>
    <scope>NUCLEOTIDE SEQUENCE</scope>
    <source>
        <strain evidence="1">NRRL 5244</strain>
    </source>
</reference>
<comment type="caution">
    <text evidence="1">The sequence shown here is derived from an EMBL/GenBank/DDBJ whole genome shotgun (WGS) entry which is preliminary data.</text>
</comment>
<sequence length="182" mass="20005">MAELSVSESSVKYMEMLQAVADRKEDTVTIGLDDVRAYENAAVGGHTAFTHDKSLAFRIEHNAKTYVELFSRAIDQLMPESTTAAMEDPDADVLDVIYQARRQRDQRDQAARRQQGDNDAATGESFPAKLTRRYTVVFAARAKQAVQAVRGVGASQIGHLVTVRGIVTRVSDVRPAMSVAAY</sequence>
<dbReference type="EMBL" id="JANBPW010003889">
    <property type="protein sequence ID" value="KAJ1936422.1"/>
    <property type="molecule type" value="Genomic_DNA"/>
</dbReference>
<protein>
    <submittedName>
        <fullName evidence="1">DNA replication licensing factor MCM7</fullName>
        <ecNumber evidence="1">3.6.4.12</ecNumber>
    </submittedName>
</protein>
<name>A0ACC1J3V9_9FUNG</name>
<gene>
    <name evidence="1" type="primary">mcm7_2</name>
    <name evidence="1" type="ORF">FBU59_005059</name>
</gene>
<evidence type="ECO:0000313" key="1">
    <source>
        <dbReference type="EMBL" id="KAJ1936422.1"/>
    </source>
</evidence>
<proteinExistence type="predicted"/>
<keyword evidence="1" id="KW-0378">Hydrolase</keyword>
<feature type="non-terminal residue" evidence="1">
    <location>
        <position position="182"/>
    </location>
</feature>
<organism evidence="1 2">
    <name type="scientific">Linderina macrospora</name>
    <dbReference type="NCBI Taxonomy" id="4868"/>
    <lineage>
        <taxon>Eukaryota</taxon>
        <taxon>Fungi</taxon>
        <taxon>Fungi incertae sedis</taxon>
        <taxon>Zoopagomycota</taxon>
        <taxon>Kickxellomycotina</taxon>
        <taxon>Kickxellomycetes</taxon>
        <taxon>Kickxellales</taxon>
        <taxon>Kickxellaceae</taxon>
        <taxon>Linderina</taxon>
    </lineage>
</organism>
<keyword evidence="2" id="KW-1185">Reference proteome</keyword>
<evidence type="ECO:0000313" key="2">
    <source>
        <dbReference type="Proteomes" id="UP001150603"/>
    </source>
</evidence>
<dbReference type="EC" id="3.6.4.12" evidence="1"/>
<accession>A0ACC1J3V9</accession>
<dbReference type="Proteomes" id="UP001150603">
    <property type="component" value="Unassembled WGS sequence"/>
</dbReference>